<feature type="coiled-coil region" evidence="1">
    <location>
        <begin position="2"/>
        <end position="29"/>
    </location>
</feature>
<organism evidence="4 5">
    <name type="scientific">Devosia neptuniae</name>
    <dbReference type="NCBI Taxonomy" id="191302"/>
    <lineage>
        <taxon>Bacteria</taxon>
        <taxon>Pseudomonadati</taxon>
        <taxon>Pseudomonadota</taxon>
        <taxon>Alphaproteobacteria</taxon>
        <taxon>Hyphomicrobiales</taxon>
        <taxon>Devosiaceae</taxon>
        <taxon>Devosia</taxon>
    </lineage>
</organism>
<protein>
    <submittedName>
        <fullName evidence="4">Tape measure protein</fullName>
    </submittedName>
</protein>
<dbReference type="Pfam" id="PF20155">
    <property type="entry name" value="TMP_3"/>
    <property type="match status" value="1"/>
</dbReference>
<evidence type="ECO:0000256" key="2">
    <source>
        <dbReference type="SAM" id="MobiDB-lite"/>
    </source>
</evidence>
<reference evidence="4 5" key="1">
    <citation type="submission" date="2022-09" db="EMBL/GenBank/DDBJ databases">
        <title>Interaction between co-microsymbionts with complementary sets of symbiotic genes in legume-rhizobium systems.</title>
        <authorList>
            <person name="Safronova V."/>
            <person name="Sazanova A."/>
            <person name="Afonin A."/>
            <person name="Chirak E."/>
        </authorList>
    </citation>
    <scope>NUCLEOTIDE SEQUENCE [LARGE SCALE GENOMIC DNA]</scope>
    <source>
        <strain evidence="4 5">A18/4-1</strain>
    </source>
</reference>
<dbReference type="NCBIfam" id="TIGR02675">
    <property type="entry name" value="tape_meas_nterm"/>
    <property type="match status" value="1"/>
</dbReference>
<keyword evidence="5" id="KW-1185">Reference proteome</keyword>
<evidence type="ECO:0000313" key="4">
    <source>
        <dbReference type="EMBL" id="UXN70891.1"/>
    </source>
</evidence>
<dbReference type="RefSeq" id="WP_262170173.1">
    <property type="nucleotide sequence ID" value="NZ_CP104965.1"/>
</dbReference>
<dbReference type="EMBL" id="CP104965">
    <property type="protein sequence ID" value="UXN70891.1"/>
    <property type="molecule type" value="Genomic_DNA"/>
</dbReference>
<gene>
    <name evidence="4" type="ORF">N8A98_06805</name>
</gene>
<evidence type="ECO:0000259" key="3">
    <source>
        <dbReference type="Pfam" id="PF20155"/>
    </source>
</evidence>
<name>A0ABY6CF75_9HYPH</name>
<dbReference type="InterPro" id="IPR013491">
    <property type="entry name" value="Tape_meas_N"/>
</dbReference>
<feature type="region of interest" description="Disordered" evidence="2">
    <location>
        <begin position="439"/>
        <end position="465"/>
    </location>
</feature>
<accession>A0ABY6CF75</accession>
<dbReference type="Proteomes" id="UP001061862">
    <property type="component" value="Chromosome"/>
</dbReference>
<proteinExistence type="predicted"/>
<evidence type="ECO:0000256" key="1">
    <source>
        <dbReference type="SAM" id="Coils"/>
    </source>
</evidence>
<feature type="domain" description="Tape measure protein N-terminal" evidence="3">
    <location>
        <begin position="72"/>
        <end position="263"/>
    </location>
</feature>
<keyword evidence="1" id="KW-0175">Coiled coil</keyword>
<sequence>MADTIQTLLVSLEARIAGYEREMKRAVGVSSRSAKSIETRFAAMNRNVSNSFNSFSRGIATAFAGAAAIRGAQTLIDASTRIENSLKVAGLSGQALTDVYDDLFKSAQRNAAPLEALVELYGRASLVQKELGVSTEELLGFTDKVAVALRVSGKSAAESSGALLQLSQTLGGGIVRAEEFNSILEGALPIAQAAAAGLEEAGGSVAKLRQLVVDGKVSSEAFFRSFEAGSSILTNKVAGAELTVSQGFIRLQNVLIDTAGKFDTATGASTRIAGVLQQLSNAIEGAGTAADANAPAINRFLDFISSVGNEFGDDLLAGTVREFEAIGSAVDSVAGSFDRYGASVSDAELATAQAEQALASFALNGASQFGALEPVVDDFIQQLLEGKGTAETAAEAINAIGAAGDFGPLIGQLGGLVSALFAVRSEAVATAAAVAAAQRGETSRTNIEGQRAEQLANRPKPSAVVKPVSLSDYKIPASDKKGSGSKTSPGEKLDDILKKQAEENRLLQEKTALQATLNPLVNDYGFAVEKLRVSQELQTAATAAGIELTPALKATIDELATGYANASVEAAKLAESQEQIKQIAADFGEAGKSAIQGFISDLREGKSAADALSNAMASILDSVIQIGINALLGGFGGGGGLLGALGGLFGFAGGGYTGAGGKNEPAGVVHRGEYVFTKAQTERLGVGNLSRLAKGCANGGYVGSPGAVSSRSQQGLRISVGVDVDNSGSLMPFVTSVADDRVAKAAPGIGGAAVRTSLQQSPMANTEYQARYGS</sequence>
<evidence type="ECO:0000313" key="5">
    <source>
        <dbReference type="Proteomes" id="UP001061862"/>
    </source>
</evidence>